<gene>
    <name evidence="1" type="ORF">COCCU_02280</name>
</gene>
<protein>
    <submittedName>
        <fullName evidence="1">Uncharacterized protein</fullName>
    </submittedName>
</protein>
<dbReference type="RefSeq" id="WP_156229971.1">
    <property type="nucleotide sequence ID" value="NZ_CP046455.1"/>
</dbReference>
<organism evidence="1 2">
    <name type="scientific">Corynebacterium occultum</name>
    <dbReference type="NCBI Taxonomy" id="2675219"/>
    <lineage>
        <taxon>Bacteria</taxon>
        <taxon>Bacillati</taxon>
        <taxon>Actinomycetota</taxon>
        <taxon>Actinomycetes</taxon>
        <taxon>Mycobacteriales</taxon>
        <taxon>Corynebacteriaceae</taxon>
        <taxon>Corynebacterium</taxon>
    </lineage>
</organism>
<evidence type="ECO:0000313" key="1">
    <source>
        <dbReference type="EMBL" id="QGU06410.1"/>
    </source>
</evidence>
<accession>A0A6B8W8S8</accession>
<reference evidence="1 2" key="1">
    <citation type="submission" date="2019-11" db="EMBL/GenBank/DDBJ databases">
        <title>Complete genome sequence of Corynebacterium kalinowskii 1959, a novel Corynebacterium species isolated from soil of a small paddock in Vilsendorf, Germany.</title>
        <authorList>
            <person name="Schaffert L."/>
            <person name="Ruwe M."/>
            <person name="Milse J."/>
            <person name="Hanuschka K."/>
            <person name="Ortseifen V."/>
            <person name="Droste J."/>
            <person name="Brandt D."/>
            <person name="Schlueter L."/>
            <person name="Kutter Y."/>
            <person name="Vinke S."/>
            <person name="Viehoefer P."/>
            <person name="Jacob L."/>
            <person name="Luebke N.-C."/>
            <person name="Schulte-Berndt E."/>
            <person name="Hain C."/>
            <person name="Linder M."/>
            <person name="Schmidt P."/>
            <person name="Wollenschlaeger L."/>
            <person name="Luttermann T."/>
            <person name="Thieme E."/>
            <person name="Hassa J."/>
            <person name="Haak M."/>
            <person name="Wittchen M."/>
            <person name="Mentz A."/>
            <person name="Persicke M."/>
            <person name="Busche T."/>
            <person name="Ruckert C."/>
        </authorList>
    </citation>
    <scope>NUCLEOTIDE SEQUENCE [LARGE SCALE GENOMIC DNA]</scope>
    <source>
        <strain evidence="1 2">2039</strain>
    </source>
</reference>
<dbReference type="Proteomes" id="UP000424462">
    <property type="component" value="Chromosome"/>
</dbReference>
<dbReference type="EMBL" id="CP046455">
    <property type="protein sequence ID" value="QGU06410.1"/>
    <property type="molecule type" value="Genomic_DNA"/>
</dbReference>
<sequence length="247" mass="27606">MKDPARIAPVIAELQETWEAQPDLSLPTLFGLLENRGIGWGSGDEELVQALRELRRHNPLEVRGHSRSADLEAGIPGQEVPGRFLVETVSPDHRVTIDPFRIGVRRVTADGEQPQPGVWGFERIRRCRVAEPLVIRDESGIDHRLGVVSRITLLNERPLAEVGTLDGMERRDIGERVYQLILGEGSSALLTHGLWVFNISRRAVAQRRLKWEKLLSATPGQVLRVRQAGNGEDVELGELLRIIPLEA</sequence>
<dbReference type="AlphaFoldDB" id="A0A6B8W8S8"/>
<keyword evidence="2" id="KW-1185">Reference proteome</keyword>
<proteinExistence type="predicted"/>
<evidence type="ECO:0000313" key="2">
    <source>
        <dbReference type="Proteomes" id="UP000424462"/>
    </source>
</evidence>
<dbReference type="KEGG" id="cok:COCCU_02280"/>
<name>A0A6B8W8S8_9CORY</name>